<feature type="region of interest" description="Disordered" evidence="1">
    <location>
        <begin position="17"/>
        <end position="80"/>
    </location>
</feature>
<protein>
    <submittedName>
        <fullName evidence="2">Uncharacterized protein</fullName>
    </submittedName>
</protein>
<keyword evidence="3" id="KW-1185">Reference proteome</keyword>
<sequence length="80" mass="8277">MGKSPAKWINIVLLGKKSTKSSATKTNESNAANNNGYLTGEELAPSGNSPVISQPVLVNAHKSGPVSDDGKAESSNLPRD</sequence>
<comment type="caution">
    <text evidence="2">The sequence shown here is derived from an EMBL/GenBank/DDBJ whole genome shotgun (WGS) entry which is preliminary data.</text>
</comment>
<evidence type="ECO:0000256" key="1">
    <source>
        <dbReference type="SAM" id="MobiDB-lite"/>
    </source>
</evidence>
<reference evidence="2 3" key="1">
    <citation type="journal article" date="2019" name="Sci. Rep.">
        <title>A high-quality genome of Eragrostis curvula grass provides insights into Poaceae evolution and supports new strategies to enhance forage quality.</title>
        <authorList>
            <person name="Carballo J."/>
            <person name="Santos B.A.C.M."/>
            <person name="Zappacosta D."/>
            <person name="Garbus I."/>
            <person name="Selva J.P."/>
            <person name="Gallo C.A."/>
            <person name="Diaz A."/>
            <person name="Albertini E."/>
            <person name="Caccamo M."/>
            <person name="Echenique V."/>
        </authorList>
    </citation>
    <scope>NUCLEOTIDE SEQUENCE [LARGE SCALE GENOMIC DNA]</scope>
    <source>
        <strain evidence="3">cv. Victoria</strain>
        <tissue evidence="2">Leaf</tissue>
    </source>
</reference>
<evidence type="ECO:0000313" key="2">
    <source>
        <dbReference type="EMBL" id="TVU35976.1"/>
    </source>
</evidence>
<name>A0A5J9VKK8_9POAL</name>
<accession>A0A5J9VKK8</accession>
<dbReference type="AlphaFoldDB" id="A0A5J9VKK8"/>
<feature type="compositionally biased region" description="Basic and acidic residues" evidence="1">
    <location>
        <begin position="68"/>
        <end position="80"/>
    </location>
</feature>
<dbReference type="Gramene" id="TVU35976">
    <property type="protein sequence ID" value="TVU35976"/>
    <property type="gene ID" value="EJB05_17884"/>
</dbReference>
<gene>
    <name evidence="2" type="ORF">EJB05_17884</name>
</gene>
<evidence type="ECO:0000313" key="3">
    <source>
        <dbReference type="Proteomes" id="UP000324897"/>
    </source>
</evidence>
<organism evidence="2 3">
    <name type="scientific">Eragrostis curvula</name>
    <name type="common">weeping love grass</name>
    <dbReference type="NCBI Taxonomy" id="38414"/>
    <lineage>
        <taxon>Eukaryota</taxon>
        <taxon>Viridiplantae</taxon>
        <taxon>Streptophyta</taxon>
        <taxon>Embryophyta</taxon>
        <taxon>Tracheophyta</taxon>
        <taxon>Spermatophyta</taxon>
        <taxon>Magnoliopsida</taxon>
        <taxon>Liliopsida</taxon>
        <taxon>Poales</taxon>
        <taxon>Poaceae</taxon>
        <taxon>PACMAD clade</taxon>
        <taxon>Chloridoideae</taxon>
        <taxon>Eragrostideae</taxon>
        <taxon>Eragrostidinae</taxon>
        <taxon>Eragrostis</taxon>
    </lineage>
</organism>
<feature type="compositionally biased region" description="Polar residues" evidence="1">
    <location>
        <begin position="27"/>
        <end position="37"/>
    </location>
</feature>
<proteinExistence type="predicted"/>
<dbReference type="EMBL" id="RWGY01000009">
    <property type="protein sequence ID" value="TVU35976.1"/>
    <property type="molecule type" value="Genomic_DNA"/>
</dbReference>
<dbReference type="Proteomes" id="UP000324897">
    <property type="component" value="Unassembled WGS sequence"/>
</dbReference>